<dbReference type="InterPro" id="IPR017462">
    <property type="entry name" value="Sulphur_relay_TusC/DsrF"/>
</dbReference>
<protein>
    <submittedName>
        <fullName evidence="2">Sulfurtransferase complex subunit TusC</fullName>
    </submittedName>
</protein>
<dbReference type="PANTHER" id="PTHR38780">
    <property type="entry name" value="PROTEIN TUSC"/>
    <property type="match status" value="1"/>
</dbReference>
<dbReference type="NCBIfam" id="NF001238">
    <property type="entry name" value="PRK00211.1"/>
    <property type="match status" value="1"/>
</dbReference>
<dbReference type="EMBL" id="PDKU01000003">
    <property type="protein sequence ID" value="PPI86481.1"/>
    <property type="molecule type" value="Genomic_DNA"/>
</dbReference>
<gene>
    <name evidence="2" type="ORF">CRV10_02525</name>
</gene>
<dbReference type="GO" id="GO:0016740">
    <property type="term" value="F:transferase activity"/>
    <property type="evidence" value="ECO:0007669"/>
    <property type="project" value="UniProtKB-KW"/>
</dbReference>
<keyword evidence="3" id="KW-1185">Reference proteome</keyword>
<sequence>MHPIAFIFSRVPHGSTLGLEGLNAAIAVGSLNKNIGIFFIGDGVFQLVANQIPEVILSKHYAPTFYVLKLYDIKRYYVCLDSLINRGLSTKEFNILNVKIINSKILRKKLISYNHILTF</sequence>
<dbReference type="PANTHER" id="PTHR38780:SF1">
    <property type="entry name" value="PROTEIN TUSC"/>
    <property type="match status" value="1"/>
</dbReference>
<name>A0A2P5SVY6_9GAMM</name>
<dbReference type="RefSeq" id="WP_136130269.1">
    <property type="nucleotide sequence ID" value="NZ_PDKU01000003.1"/>
</dbReference>
<dbReference type="NCBIfam" id="TIGR03010">
    <property type="entry name" value="sulf_tusC_dsrF"/>
    <property type="match status" value="1"/>
</dbReference>
<reference evidence="2 3" key="1">
    <citation type="journal article" date="2018" name="Genome Biol. Evol.">
        <title>Cladogenesis and Genomic Streamlining in Extracellular Endosymbionts of Tropical Stink Bugs.</title>
        <authorList>
            <person name="Otero-Bravo A."/>
            <person name="Goffredi S."/>
            <person name="Sabree Z.L."/>
        </authorList>
    </citation>
    <scope>NUCLEOTIDE SEQUENCE [LARGE SCALE GENOMIC DNA]</scope>
    <source>
        <strain evidence="2 3">SoEL</strain>
    </source>
</reference>
<comment type="caution">
    <text evidence="2">The sequence shown here is derived from an EMBL/GenBank/DDBJ whole genome shotgun (WGS) entry which is preliminary data.</text>
</comment>
<accession>A0A2P5SVY6</accession>
<dbReference type="OrthoDB" id="9789418at2"/>
<dbReference type="InterPro" id="IPR003787">
    <property type="entry name" value="Sulphur_relay_DsrE/F-like"/>
</dbReference>
<evidence type="ECO:0000256" key="1">
    <source>
        <dbReference type="ARBA" id="ARBA00005996"/>
    </source>
</evidence>
<evidence type="ECO:0000313" key="2">
    <source>
        <dbReference type="EMBL" id="PPI86481.1"/>
    </source>
</evidence>
<dbReference type="Proteomes" id="UP000296144">
    <property type="component" value="Unassembled WGS sequence"/>
</dbReference>
<keyword evidence="2" id="KW-0808">Transferase</keyword>
<organism evidence="2 3">
    <name type="scientific">Candidatus Pantoea edessiphila</name>
    <dbReference type="NCBI Taxonomy" id="2044610"/>
    <lineage>
        <taxon>Bacteria</taxon>
        <taxon>Pseudomonadati</taxon>
        <taxon>Pseudomonadota</taxon>
        <taxon>Gammaproteobacteria</taxon>
        <taxon>Enterobacterales</taxon>
        <taxon>Erwiniaceae</taxon>
        <taxon>Pantoea</taxon>
    </lineage>
</organism>
<dbReference type="InterPro" id="IPR027396">
    <property type="entry name" value="DsrEFH-like"/>
</dbReference>
<evidence type="ECO:0000313" key="3">
    <source>
        <dbReference type="Proteomes" id="UP000296144"/>
    </source>
</evidence>
<dbReference type="AlphaFoldDB" id="A0A2P5SVY6"/>
<dbReference type="Gene3D" id="3.40.1260.10">
    <property type="entry name" value="DsrEFH-like"/>
    <property type="match status" value="1"/>
</dbReference>
<dbReference type="SUPFAM" id="SSF75169">
    <property type="entry name" value="DsrEFH-like"/>
    <property type="match status" value="1"/>
</dbReference>
<dbReference type="Pfam" id="PF02635">
    <property type="entry name" value="DsrE"/>
    <property type="match status" value="1"/>
</dbReference>
<proteinExistence type="inferred from homology"/>
<comment type="similarity">
    <text evidence="1">Belongs to the DsrF/TusC family.</text>
</comment>